<accession>A0A2R4WH16</accession>
<dbReference type="RefSeq" id="WP_099952721.1">
    <property type="nucleotide sequence ID" value="NZ_CP028843.1"/>
</dbReference>
<dbReference type="AlphaFoldDB" id="A0A2R4WH16"/>
<keyword evidence="2" id="KW-1185">Reference proteome</keyword>
<reference evidence="1 2" key="1">
    <citation type="submission" date="2018-04" db="EMBL/GenBank/DDBJ databases">
        <title>Methylobacterium sp. PR1016A genome.</title>
        <authorList>
            <person name="Park W."/>
        </authorList>
    </citation>
    <scope>NUCLEOTIDE SEQUENCE [LARGE SCALE GENOMIC DNA]</scope>
    <source>
        <strain evidence="1 2">PR1016A</strain>
    </source>
</reference>
<sequence>MSRRAGSARSLIGEVKDLQSSFAFDAAYAGAQTDVPARIRAWASQGLSLLVAIVQSEMDDLAGSADDATMALAAGRLSDDAWGALRKAVPADSPGGRALAKVGARNSRSDLEKIQGVHDHAVALGATCGAGKAAGGDALAKGAELVEVVRAELAKVTNERDALQKAVTDQIMPAIATLQKMIGDQPVPRHLVGRAVTKGAEGGPEPVTDEQALQLLARMSPDERATLLIKVSQANPQQLLPAAR</sequence>
<gene>
    <name evidence="1" type="ORF">DA075_07830</name>
</gene>
<proteinExistence type="predicted"/>
<evidence type="ECO:0000313" key="2">
    <source>
        <dbReference type="Proteomes" id="UP000244755"/>
    </source>
</evidence>
<dbReference type="Proteomes" id="UP000244755">
    <property type="component" value="Chromosome 1"/>
</dbReference>
<dbReference type="OrthoDB" id="7994681at2"/>
<dbReference type="EMBL" id="CP028843">
    <property type="protein sequence ID" value="AWB20832.1"/>
    <property type="molecule type" value="Genomic_DNA"/>
</dbReference>
<name>A0A2R4WH16_9HYPH</name>
<protein>
    <submittedName>
        <fullName evidence="1">Uncharacterized protein</fullName>
    </submittedName>
</protein>
<organism evidence="1 2">
    <name type="scientific">Methylobacterium currus</name>
    <dbReference type="NCBI Taxonomy" id="2051553"/>
    <lineage>
        <taxon>Bacteria</taxon>
        <taxon>Pseudomonadati</taxon>
        <taxon>Pseudomonadota</taxon>
        <taxon>Alphaproteobacteria</taxon>
        <taxon>Hyphomicrobiales</taxon>
        <taxon>Methylobacteriaceae</taxon>
        <taxon>Methylobacterium</taxon>
    </lineage>
</organism>
<evidence type="ECO:0000313" key="1">
    <source>
        <dbReference type="EMBL" id="AWB20832.1"/>
    </source>
</evidence>
<dbReference type="KEGG" id="mee:DA075_07830"/>